<name>W4MDR9_9BACT</name>
<keyword evidence="2" id="KW-1185">Reference proteome</keyword>
<dbReference type="EMBL" id="AZHX01000249">
    <property type="protein sequence ID" value="ETX08310.1"/>
    <property type="molecule type" value="Genomic_DNA"/>
</dbReference>
<dbReference type="Pfam" id="PF04368">
    <property type="entry name" value="DUF507"/>
    <property type="match status" value="1"/>
</dbReference>
<dbReference type="InterPro" id="IPR007463">
    <property type="entry name" value="DUF507"/>
</dbReference>
<dbReference type="HOGENOM" id="CLU_187465_0_0_7"/>
<gene>
    <name evidence="1" type="ORF">ETSY2_06150</name>
</gene>
<accession>W4MDR9</accession>
<evidence type="ECO:0000313" key="1">
    <source>
        <dbReference type="EMBL" id="ETX08310.1"/>
    </source>
</evidence>
<reference evidence="1 2" key="1">
    <citation type="journal article" date="2014" name="Nature">
        <title>An environmental bacterial taxon with a large and distinct metabolic repertoire.</title>
        <authorList>
            <person name="Wilson M.C."/>
            <person name="Mori T."/>
            <person name="Ruckert C."/>
            <person name="Uria A.R."/>
            <person name="Helf M.J."/>
            <person name="Takada K."/>
            <person name="Gernert C."/>
            <person name="Steffens U.A."/>
            <person name="Heycke N."/>
            <person name="Schmitt S."/>
            <person name="Rinke C."/>
            <person name="Helfrich E.J."/>
            <person name="Brachmann A.O."/>
            <person name="Gurgui C."/>
            <person name="Wakimoto T."/>
            <person name="Kracht M."/>
            <person name="Crusemann M."/>
            <person name="Hentschel U."/>
            <person name="Abe I."/>
            <person name="Matsunaga S."/>
            <person name="Kalinowski J."/>
            <person name="Takeyama H."/>
            <person name="Piel J."/>
        </authorList>
    </citation>
    <scope>NUCLEOTIDE SEQUENCE [LARGE SCALE GENOMIC DNA]</scope>
    <source>
        <strain evidence="2">TSY2</strain>
    </source>
</reference>
<organism evidence="1 2">
    <name type="scientific">Candidatus Entotheonella gemina</name>
    <dbReference type="NCBI Taxonomy" id="1429439"/>
    <lineage>
        <taxon>Bacteria</taxon>
        <taxon>Pseudomonadati</taxon>
        <taxon>Nitrospinota/Tectimicrobiota group</taxon>
        <taxon>Candidatus Tectimicrobiota</taxon>
        <taxon>Candidatus Entotheonellia</taxon>
        <taxon>Candidatus Entotheonellales</taxon>
        <taxon>Candidatus Entotheonellaceae</taxon>
        <taxon>Candidatus Entotheonella</taxon>
    </lineage>
</organism>
<comment type="caution">
    <text evidence="1">The sequence shown here is derived from an EMBL/GenBank/DDBJ whole genome shotgun (WGS) entry which is preliminary data.</text>
</comment>
<evidence type="ECO:0008006" key="3">
    <source>
        <dbReference type="Google" id="ProtNLM"/>
    </source>
</evidence>
<sequence>MGLSRGKINHLSQLIVDGLENVPGVMFYEDDNDIRLEVVRALNEALKVEDEIDAFVRKKLNSYAKPLPEGSREWDVLYDKFYDEEVDKRLV</sequence>
<dbReference type="AlphaFoldDB" id="W4MDR9"/>
<proteinExistence type="predicted"/>
<evidence type="ECO:0000313" key="2">
    <source>
        <dbReference type="Proteomes" id="UP000019140"/>
    </source>
</evidence>
<dbReference type="Proteomes" id="UP000019140">
    <property type="component" value="Unassembled WGS sequence"/>
</dbReference>
<protein>
    <recommendedName>
        <fullName evidence="3">DUF507 domain-containing protein</fullName>
    </recommendedName>
</protein>